<organism evidence="3 4">
    <name type="scientific">Stylosanthes scabra</name>
    <dbReference type="NCBI Taxonomy" id="79078"/>
    <lineage>
        <taxon>Eukaryota</taxon>
        <taxon>Viridiplantae</taxon>
        <taxon>Streptophyta</taxon>
        <taxon>Embryophyta</taxon>
        <taxon>Tracheophyta</taxon>
        <taxon>Spermatophyta</taxon>
        <taxon>Magnoliopsida</taxon>
        <taxon>eudicotyledons</taxon>
        <taxon>Gunneridae</taxon>
        <taxon>Pentapetalae</taxon>
        <taxon>rosids</taxon>
        <taxon>fabids</taxon>
        <taxon>Fabales</taxon>
        <taxon>Fabaceae</taxon>
        <taxon>Papilionoideae</taxon>
        <taxon>50 kb inversion clade</taxon>
        <taxon>dalbergioids sensu lato</taxon>
        <taxon>Dalbergieae</taxon>
        <taxon>Pterocarpus clade</taxon>
        <taxon>Stylosanthes</taxon>
    </lineage>
</organism>
<keyword evidence="2" id="KW-1133">Transmembrane helix</keyword>
<feature type="region of interest" description="Disordered" evidence="1">
    <location>
        <begin position="1"/>
        <end position="24"/>
    </location>
</feature>
<proteinExistence type="predicted"/>
<dbReference type="Proteomes" id="UP001341840">
    <property type="component" value="Unassembled WGS sequence"/>
</dbReference>
<dbReference type="EMBL" id="JASCZI010272169">
    <property type="protein sequence ID" value="MED6220746.1"/>
    <property type="molecule type" value="Genomic_DNA"/>
</dbReference>
<evidence type="ECO:0000313" key="3">
    <source>
        <dbReference type="EMBL" id="MED6220746.1"/>
    </source>
</evidence>
<name>A0ABU6ZFL1_9FABA</name>
<evidence type="ECO:0000313" key="4">
    <source>
        <dbReference type="Proteomes" id="UP001341840"/>
    </source>
</evidence>
<evidence type="ECO:0000256" key="1">
    <source>
        <dbReference type="SAM" id="MobiDB-lite"/>
    </source>
</evidence>
<keyword evidence="2" id="KW-0812">Transmembrane</keyword>
<gene>
    <name evidence="3" type="ORF">PIB30_047824</name>
</gene>
<accession>A0ABU6ZFL1</accession>
<keyword evidence="4" id="KW-1185">Reference proteome</keyword>
<comment type="caution">
    <text evidence="3">The sequence shown here is derived from an EMBL/GenBank/DDBJ whole genome shotgun (WGS) entry which is preliminary data.</text>
</comment>
<reference evidence="3 4" key="1">
    <citation type="journal article" date="2023" name="Plants (Basel)">
        <title>Bridging the Gap: Combining Genomics and Transcriptomics Approaches to Understand Stylosanthes scabra, an Orphan Legume from the Brazilian Caatinga.</title>
        <authorList>
            <person name="Ferreira-Neto J.R.C."/>
            <person name="da Silva M.D."/>
            <person name="Binneck E."/>
            <person name="de Melo N.F."/>
            <person name="da Silva R.H."/>
            <person name="de Melo A.L.T.M."/>
            <person name="Pandolfi V."/>
            <person name="Bustamante F.O."/>
            <person name="Brasileiro-Vidal A.C."/>
            <person name="Benko-Iseppon A.M."/>
        </authorList>
    </citation>
    <scope>NUCLEOTIDE SEQUENCE [LARGE SCALE GENOMIC DNA]</scope>
    <source>
        <tissue evidence="3">Leaves</tissue>
    </source>
</reference>
<protein>
    <submittedName>
        <fullName evidence="3">Uncharacterized protein</fullName>
    </submittedName>
</protein>
<feature type="compositionally biased region" description="Low complexity" evidence="1">
    <location>
        <begin position="1"/>
        <end position="14"/>
    </location>
</feature>
<sequence>MDSAGGVSSSSKRSAGGGRSEQSLETQGCFIGKVGEERDGVAQNAIVGFMPYYTDPEPRQTLIASSLDVHFSSISYCKFFLRLDKHTSKVGAVNGGAVDGAEDVNQHSYTIQVENKVAELECRVSAVEKKSNIHVWVIVLGLVAGLVAVYVNGV</sequence>
<keyword evidence="2" id="KW-0472">Membrane</keyword>
<evidence type="ECO:0000256" key="2">
    <source>
        <dbReference type="SAM" id="Phobius"/>
    </source>
</evidence>
<feature type="transmembrane region" description="Helical" evidence="2">
    <location>
        <begin position="133"/>
        <end position="151"/>
    </location>
</feature>